<protein>
    <recommendedName>
        <fullName evidence="2">Bis(5'-nucleosyl)-tetraphosphatase [asymmetrical]</fullName>
    </recommendedName>
    <alternativeName>
        <fullName evidence="5">Diadenosine 5',5'''-P1,P4-tetraphosphate asymmetrical hydrolase</fullName>
    </alternativeName>
</protein>
<dbReference type="PANTHER" id="PTHR21340">
    <property type="entry name" value="DIADENOSINE 5,5-P1,P4-TETRAPHOSPHATE PYROPHOSPHOHYDROLASE MUTT"/>
    <property type="match status" value="1"/>
</dbReference>
<dbReference type="Gene3D" id="3.90.79.10">
    <property type="entry name" value="Nucleoside Triphosphate Pyrophosphohydrolase"/>
    <property type="match status" value="1"/>
</dbReference>
<comment type="similarity">
    <text evidence="1 6">Belongs to the Nudix hydrolase family.</text>
</comment>
<dbReference type="InterPro" id="IPR020084">
    <property type="entry name" value="NUDIX_hydrolase_CS"/>
</dbReference>
<dbReference type="PROSITE" id="PS00893">
    <property type="entry name" value="NUDIX_BOX"/>
    <property type="match status" value="1"/>
</dbReference>
<dbReference type="PROSITE" id="PS51462">
    <property type="entry name" value="NUDIX"/>
    <property type="match status" value="1"/>
</dbReference>
<organism evidence="8 9">
    <name type="scientific">Lactobacillus kitasatonis DSM 16761 = JCM 1039</name>
    <dbReference type="NCBI Taxonomy" id="1423767"/>
    <lineage>
        <taxon>Bacteria</taxon>
        <taxon>Bacillati</taxon>
        <taxon>Bacillota</taxon>
        <taxon>Bacilli</taxon>
        <taxon>Lactobacillales</taxon>
        <taxon>Lactobacillaceae</taxon>
        <taxon>Lactobacillus</taxon>
    </lineage>
</organism>
<dbReference type="RefSeq" id="WP_056938182.1">
    <property type="nucleotide sequence ID" value="NZ_AZFU01000014.1"/>
</dbReference>
<dbReference type="InterPro" id="IPR051325">
    <property type="entry name" value="Nudix_hydrolase_domain"/>
</dbReference>
<accession>A0A0R1VIW8</accession>
<evidence type="ECO:0000259" key="7">
    <source>
        <dbReference type="PROSITE" id="PS51462"/>
    </source>
</evidence>
<evidence type="ECO:0000313" key="8">
    <source>
        <dbReference type="EMBL" id="KRM05151.1"/>
    </source>
</evidence>
<dbReference type="InterPro" id="IPR020476">
    <property type="entry name" value="Nudix_hydrolase"/>
</dbReference>
<dbReference type="GO" id="GO:0006167">
    <property type="term" value="P:AMP biosynthetic process"/>
    <property type="evidence" value="ECO:0007669"/>
    <property type="project" value="TreeGrafter"/>
</dbReference>
<dbReference type="Proteomes" id="UP000051307">
    <property type="component" value="Unassembled WGS sequence"/>
</dbReference>
<dbReference type="SUPFAM" id="SSF55811">
    <property type="entry name" value="Nudix"/>
    <property type="match status" value="1"/>
</dbReference>
<dbReference type="PATRIC" id="fig|1423767.3.peg.219"/>
<dbReference type="InterPro" id="IPR015797">
    <property type="entry name" value="NUDIX_hydrolase-like_dom_sf"/>
</dbReference>
<dbReference type="GO" id="GO:0000166">
    <property type="term" value="F:nucleotide binding"/>
    <property type="evidence" value="ECO:0007669"/>
    <property type="project" value="UniProtKB-KW"/>
</dbReference>
<dbReference type="PRINTS" id="PR00502">
    <property type="entry name" value="NUDIXFAMILY"/>
</dbReference>
<dbReference type="InterPro" id="IPR003565">
    <property type="entry name" value="Tetra_PHTase"/>
</dbReference>
<evidence type="ECO:0000256" key="3">
    <source>
        <dbReference type="ARBA" id="ARBA00022741"/>
    </source>
</evidence>
<dbReference type="AlphaFoldDB" id="A0A0R1VIW8"/>
<evidence type="ECO:0000256" key="6">
    <source>
        <dbReference type="RuleBase" id="RU003476"/>
    </source>
</evidence>
<reference evidence="8 9" key="1">
    <citation type="journal article" date="2015" name="Genome Announc.">
        <title>Expanding the biotechnology potential of lactobacilli through comparative genomics of 213 strains and associated genera.</title>
        <authorList>
            <person name="Sun Z."/>
            <person name="Harris H.M."/>
            <person name="McCann A."/>
            <person name="Guo C."/>
            <person name="Argimon S."/>
            <person name="Zhang W."/>
            <person name="Yang X."/>
            <person name="Jeffery I.B."/>
            <person name="Cooney J.C."/>
            <person name="Kagawa T.F."/>
            <person name="Liu W."/>
            <person name="Song Y."/>
            <person name="Salvetti E."/>
            <person name="Wrobel A."/>
            <person name="Rasinkangas P."/>
            <person name="Parkhill J."/>
            <person name="Rea M.C."/>
            <person name="O'Sullivan O."/>
            <person name="Ritari J."/>
            <person name="Douillard F.P."/>
            <person name="Paul Ross R."/>
            <person name="Yang R."/>
            <person name="Briner A.E."/>
            <person name="Felis G.E."/>
            <person name="de Vos W.M."/>
            <person name="Barrangou R."/>
            <person name="Klaenhammer T.R."/>
            <person name="Caufield P.W."/>
            <person name="Cui Y."/>
            <person name="Zhang H."/>
            <person name="O'Toole P.W."/>
        </authorList>
    </citation>
    <scope>NUCLEOTIDE SEQUENCE [LARGE SCALE GENOMIC DNA]</scope>
    <source>
        <strain evidence="8 9">DSM 16761</strain>
    </source>
</reference>
<proteinExistence type="inferred from homology"/>
<keyword evidence="4 6" id="KW-0378">Hydrolase</keyword>
<dbReference type="GO" id="GO:0004081">
    <property type="term" value="F:bis(5'-nucleosyl)-tetraphosphatase (asymmetrical) activity"/>
    <property type="evidence" value="ECO:0007669"/>
    <property type="project" value="TreeGrafter"/>
</dbReference>
<evidence type="ECO:0000256" key="2">
    <source>
        <dbReference type="ARBA" id="ARBA00018911"/>
    </source>
</evidence>
<dbReference type="CDD" id="cd03428">
    <property type="entry name" value="NUDIX_Ap4A_Nudt2"/>
    <property type="match status" value="1"/>
</dbReference>
<dbReference type="PANTHER" id="PTHR21340:SF0">
    <property type="entry name" value="BIS(5'-NUCLEOSYL)-TETRAPHOSPHATASE [ASYMMETRICAL]"/>
    <property type="match status" value="1"/>
</dbReference>
<dbReference type="GO" id="GO:0006754">
    <property type="term" value="P:ATP biosynthetic process"/>
    <property type="evidence" value="ECO:0007669"/>
    <property type="project" value="TreeGrafter"/>
</dbReference>
<gene>
    <name evidence="8" type="ORF">FC59_GL000209</name>
</gene>
<evidence type="ECO:0000256" key="4">
    <source>
        <dbReference type="ARBA" id="ARBA00022801"/>
    </source>
</evidence>
<keyword evidence="3" id="KW-0547">Nucleotide-binding</keyword>
<comment type="caution">
    <text evidence="8">The sequence shown here is derived from an EMBL/GenBank/DDBJ whole genome shotgun (WGS) entry which is preliminary data.</text>
</comment>
<feature type="domain" description="Nudix hydrolase" evidence="7">
    <location>
        <begin position="2"/>
        <end position="133"/>
    </location>
</feature>
<dbReference type="Pfam" id="PF00293">
    <property type="entry name" value="NUDIX"/>
    <property type="match status" value="1"/>
</dbReference>
<evidence type="ECO:0000256" key="5">
    <source>
        <dbReference type="ARBA" id="ARBA00032644"/>
    </source>
</evidence>
<sequence length="137" mass="16208">MKMEHSAGAVIYRKREDGKLEYLIVQSVVNHNWGFPKGHLEDNESHKEAAKREVFEEVGLKPEFDFNFMRKEKYMLTEKKAKTVTYYLAKYVAGQKVAKQKEEILADKWVTFKEAKKYLTEHGKMDVLRATRDYIKQ</sequence>
<name>A0A0R1VIW8_9LACO</name>
<evidence type="ECO:0000313" key="9">
    <source>
        <dbReference type="Proteomes" id="UP000051307"/>
    </source>
</evidence>
<evidence type="ECO:0000256" key="1">
    <source>
        <dbReference type="ARBA" id="ARBA00005582"/>
    </source>
</evidence>
<dbReference type="EMBL" id="AZFU01000014">
    <property type="protein sequence ID" value="KRM05151.1"/>
    <property type="molecule type" value="Genomic_DNA"/>
</dbReference>
<dbReference type="InterPro" id="IPR000086">
    <property type="entry name" value="NUDIX_hydrolase_dom"/>
</dbReference>